<dbReference type="Pfam" id="PF06262">
    <property type="entry name" value="Zincin_1"/>
    <property type="match status" value="1"/>
</dbReference>
<gene>
    <name evidence="1" type="ORF">HDA36_003964</name>
</gene>
<organism evidence="1 2">
    <name type="scientific">Nocardiopsis composta</name>
    <dbReference type="NCBI Taxonomy" id="157465"/>
    <lineage>
        <taxon>Bacteria</taxon>
        <taxon>Bacillati</taxon>
        <taxon>Actinomycetota</taxon>
        <taxon>Actinomycetes</taxon>
        <taxon>Streptosporangiales</taxon>
        <taxon>Nocardiopsidaceae</taxon>
        <taxon>Nocardiopsis</taxon>
    </lineage>
</organism>
<dbReference type="AlphaFoldDB" id="A0A7W8QNY3"/>
<protein>
    <submittedName>
        <fullName evidence="1">Putative Zn-dependent protease with MMP-like domain</fullName>
    </submittedName>
</protein>
<evidence type="ECO:0000313" key="1">
    <source>
        <dbReference type="EMBL" id="MBB5433880.1"/>
    </source>
</evidence>
<dbReference type="SUPFAM" id="SSF55486">
    <property type="entry name" value="Metalloproteases ('zincins'), catalytic domain"/>
    <property type="match status" value="1"/>
</dbReference>
<reference evidence="1 2" key="1">
    <citation type="submission" date="2020-08" db="EMBL/GenBank/DDBJ databases">
        <title>Sequencing the genomes of 1000 actinobacteria strains.</title>
        <authorList>
            <person name="Klenk H.-P."/>
        </authorList>
    </citation>
    <scope>NUCLEOTIDE SEQUENCE [LARGE SCALE GENOMIC DNA]</scope>
    <source>
        <strain evidence="1 2">DSM 44551</strain>
    </source>
</reference>
<evidence type="ECO:0000313" key="2">
    <source>
        <dbReference type="Proteomes" id="UP000572635"/>
    </source>
</evidence>
<name>A0A7W8QNY3_9ACTN</name>
<keyword evidence="1" id="KW-0378">Hydrolase</keyword>
<dbReference type="Proteomes" id="UP000572635">
    <property type="component" value="Unassembled WGS sequence"/>
</dbReference>
<dbReference type="InterPro" id="IPR038555">
    <property type="entry name" value="Zincin_1_sf"/>
</dbReference>
<dbReference type="CDD" id="cd12952">
    <property type="entry name" value="MMP_ACEL2062"/>
    <property type="match status" value="1"/>
</dbReference>
<dbReference type="EMBL" id="JACHDB010000001">
    <property type="protein sequence ID" value="MBB5433880.1"/>
    <property type="molecule type" value="Genomic_DNA"/>
</dbReference>
<comment type="caution">
    <text evidence="1">The sequence shown here is derived from an EMBL/GenBank/DDBJ whole genome shotgun (WGS) entry which is preliminary data.</text>
</comment>
<dbReference type="InterPro" id="IPR010428">
    <property type="entry name" value="Zincin_1"/>
</dbReference>
<dbReference type="GO" id="GO:0008233">
    <property type="term" value="F:peptidase activity"/>
    <property type="evidence" value="ECO:0007669"/>
    <property type="project" value="UniProtKB-KW"/>
</dbReference>
<dbReference type="Gene3D" id="3.30.2010.20">
    <property type="match status" value="1"/>
</dbReference>
<accession>A0A7W8QNY3</accession>
<proteinExistence type="predicted"/>
<keyword evidence="1" id="KW-0645">Protease</keyword>
<keyword evidence="2" id="KW-1185">Reference proteome</keyword>
<dbReference type="RefSeq" id="WP_184394020.1">
    <property type="nucleotide sequence ID" value="NZ_BAAAJD010000017.1"/>
</dbReference>
<dbReference type="GO" id="GO:0006508">
    <property type="term" value="P:proteolysis"/>
    <property type="evidence" value="ECO:0007669"/>
    <property type="project" value="UniProtKB-KW"/>
</dbReference>
<sequence length="114" mass="13080">MVEISRREFEELVADALDSIPEHLTRYMDNVVITVAEDPPEPGLLGLYEGVPLTERGDFYSGVLPDQIFIYWREICAICETPEDVVEEVRITVVHEIAHHFGIDDDRLHELGWS</sequence>